<protein>
    <submittedName>
        <fullName evidence="1">Uncharacterized protein</fullName>
    </submittedName>
</protein>
<name>A0A6H1ZQI5_9ZZZZ</name>
<accession>A0A6H1ZQI5</accession>
<evidence type="ECO:0000313" key="1">
    <source>
        <dbReference type="EMBL" id="QJA49834.1"/>
    </source>
</evidence>
<dbReference type="AlphaFoldDB" id="A0A6H1ZQI5"/>
<dbReference type="EMBL" id="MT144157">
    <property type="protein sequence ID" value="QJA49834.1"/>
    <property type="molecule type" value="Genomic_DNA"/>
</dbReference>
<gene>
    <name evidence="1" type="ORF">TM448A01513_0010</name>
</gene>
<proteinExistence type="predicted"/>
<organism evidence="1">
    <name type="scientific">viral metagenome</name>
    <dbReference type="NCBI Taxonomy" id="1070528"/>
    <lineage>
        <taxon>unclassified sequences</taxon>
        <taxon>metagenomes</taxon>
        <taxon>organismal metagenomes</taxon>
    </lineage>
</organism>
<sequence>MKMIFKDVSQMDWNHPAVACLLPYRGQIKPGVVYALPDEVAHYLRKQDFARGPAIGRPVANFTGDPNQDPENYAGEMILKPVAIYDAPQDTTYLAPTGLELFNDHEPGKYIVEWDGEQIVAVGKKLGGKRKVSVEV</sequence>
<reference evidence="1" key="1">
    <citation type="submission" date="2020-03" db="EMBL/GenBank/DDBJ databases">
        <title>The deep terrestrial virosphere.</title>
        <authorList>
            <person name="Holmfeldt K."/>
            <person name="Nilsson E."/>
            <person name="Simone D."/>
            <person name="Lopez-Fernandez M."/>
            <person name="Wu X."/>
            <person name="de Brujin I."/>
            <person name="Lundin D."/>
            <person name="Andersson A."/>
            <person name="Bertilsson S."/>
            <person name="Dopson M."/>
        </authorList>
    </citation>
    <scope>NUCLEOTIDE SEQUENCE</scope>
    <source>
        <strain evidence="1">TM448A01513</strain>
    </source>
</reference>